<accession>A0A833WYV1</accession>
<feature type="region of interest" description="Disordered" evidence="1">
    <location>
        <begin position="91"/>
        <end position="164"/>
    </location>
</feature>
<dbReference type="AlphaFoldDB" id="A0A833WYV1"/>
<feature type="compositionally biased region" description="Polar residues" evidence="1">
    <location>
        <begin position="115"/>
        <end position="124"/>
    </location>
</feature>
<feature type="compositionally biased region" description="Low complexity" evidence="1">
    <location>
        <begin position="104"/>
        <end position="114"/>
    </location>
</feature>
<dbReference type="Gramene" id="Jr12_06770_p1">
    <property type="protein sequence ID" value="cds.Jr12_06770_p1"/>
    <property type="gene ID" value="Jr12_06770"/>
</dbReference>
<protein>
    <submittedName>
        <fullName evidence="2">Uncharacterized protein</fullName>
    </submittedName>
</protein>
<comment type="caution">
    <text evidence="2">The sequence shown here is derived from an EMBL/GenBank/DDBJ whole genome shotgun (WGS) entry which is preliminary data.</text>
</comment>
<organism evidence="2 3">
    <name type="scientific">Juglans regia</name>
    <name type="common">English walnut</name>
    <dbReference type="NCBI Taxonomy" id="51240"/>
    <lineage>
        <taxon>Eukaryota</taxon>
        <taxon>Viridiplantae</taxon>
        <taxon>Streptophyta</taxon>
        <taxon>Embryophyta</taxon>
        <taxon>Tracheophyta</taxon>
        <taxon>Spermatophyta</taxon>
        <taxon>Magnoliopsida</taxon>
        <taxon>eudicotyledons</taxon>
        <taxon>Gunneridae</taxon>
        <taxon>Pentapetalae</taxon>
        <taxon>rosids</taxon>
        <taxon>fabids</taxon>
        <taxon>Fagales</taxon>
        <taxon>Juglandaceae</taxon>
        <taxon>Juglans</taxon>
    </lineage>
</organism>
<reference evidence="2" key="2">
    <citation type="submission" date="2020-03" db="EMBL/GenBank/DDBJ databases">
        <title>Walnut 2.0.</title>
        <authorList>
            <person name="Marrano A."/>
            <person name="Britton M."/>
            <person name="Zimin A.V."/>
            <person name="Zaini P.A."/>
            <person name="Workman R."/>
            <person name="Puiu D."/>
            <person name="Bianco L."/>
            <person name="Allen B.J."/>
            <person name="Troggio M."/>
            <person name="Leslie C.A."/>
            <person name="Timp W."/>
            <person name="Dendekar A."/>
            <person name="Salzberg S.L."/>
            <person name="Neale D.B."/>
        </authorList>
    </citation>
    <scope>NUCLEOTIDE SEQUENCE</scope>
    <source>
        <tissue evidence="2">Leaves</tissue>
    </source>
</reference>
<reference evidence="2" key="1">
    <citation type="submission" date="2015-10" db="EMBL/GenBank/DDBJ databases">
        <authorList>
            <person name="Martinez-Garcia P.J."/>
            <person name="Crepeau M.W."/>
            <person name="Puiu D."/>
            <person name="Gonzalez-Ibeas D."/>
            <person name="Whalen J."/>
            <person name="Stevens K."/>
            <person name="Paul R."/>
            <person name="Butterfield T."/>
            <person name="Britton M."/>
            <person name="Reagan R."/>
            <person name="Chakraborty S."/>
            <person name="Walawage S.L."/>
            <person name="Vasquez-Gross H.A."/>
            <person name="Cardeno C."/>
            <person name="Famula R."/>
            <person name="Pratt K."/>
            <person name="Kuruganti S."/>
            <person name="Aradhya M.K."/>
            <person name="Leslie C.A."/>
            <person name="Dandekar A.M."/>
            <person name="Salzberg S.L."/>
            <person name="Wegrzyn J.L."/>
            <person name="Langley C.H."/>
            <person name="Neale D.B."/>
        </authorList>
    </citation>
    <scope>NUCLEOTIDE SEQUENCE</scope>
    <source>
        <tissue evidence="2">Leaves</tissue>
    </source>
</reference>
<feature type="compositionally biased region" description="Basic and acidic residues" evidence="1">
    <location>
        <begin position="133"/>
        <end position="152"/>
    </location>
</feature>
<gene>
    <name evidence="2" type="ORF">F2P56_026956</name>
</gene>
<evidence type="ECO:0000256" key="1">
    <source>
        <dbReference type="SAM" id="MobiDB-lite"/>
    </source>
</evidence>
<dbReference type="Proteomes" id="UP000619265">
    <property type="component" value="Unassembled WGS sequence"/>
</dbReference>
<dbReference type="EMBL" id="LIHL02000012">
    <property type="protein sequence ID" value="KAF5451897.1"/>
    <property type="molecule type" value="Genomic_DNA"/>
</dbReference>
<evidence type="ECO:0000313" key="3">
    <source>
        <dbReference type="Proteomes" id="UP000619265"/>
    </source>
</evidence>
<sequence length="164" mass="18260">MLERLVGFISLKMDPNRENLYKGESTSEDSDVFKIERTPTDSDVFKIERTPTPNPKTSGLDITISDMSFEKTATEIDTAEILGKKDGVLNIENLDGSPSLPSQNHNHNNTDNGNKTSTKNSELLTYSRRKHNSKESNPDPLQGHESELREEPNSFECPGSFTGS</sequence>
<evidence type="ECO:0000313" key="2">
    <source>
        <dbReference type="EMBL" id="KAF5451897.1"/>
    </source>
</evidence>
<proteinExistence type="predicted"/>
<name>A0A833WYV1_JUGRE</name>